<keyword evidence="3" id="KW-1185">Reference proteome</keyword>
<protein>
    <submittedName>
        <fullName evidence="2">Acid phosphatase/vanadium-dependent haloperoxidase related protein</fullName>
    </submittedName>
</protein>
<dbReference type="KEGG" id="slp:Slip_0549"/>
<reference evidence="2 3" key="2">
    <citation type="journal article" date="2010" name="Stand. Genomic Sci.">
        <title>Complete genome sequence of Syntrophothermus lipocalidus type strain (TGB-C1).</title>
        <authorList>
            <person name="Djao O.D."/>
            <person name="Zhang X."/>
            <person name="Lucas S."/>
            <person name="Lapidus A."/>
            <person name="Del Rio T.G."/>
            <person name="Nolan M."/>
            <person name="Tice H."/>
            <person name="Cheng J.F."/>
            <person name="Han C."/>
            <person name="Tapia R."/>
            <person name="Goodwin L."/>
            <person name="Pitluck S."/>
            <person name="Liolios K."/>
            <person name="Ivanova N."/>
            <person name="Mavromatis K."/>
            <person name="Mikhailova N."/>
            <person name="Ovchinnikova G."/>
            <person name="Pati A."/>
            <person name="Brambilla E."/>
            <person name="Chen A."/>
            <person name="Palaniappan K."/>
            <person name="Land M."/>
            <person name="Hauser L."/>
            <person name="Chang Y.J."/>
            <person name="Jeffries C.D."/>
            <person name="Rohde M."/>
            <person name="Sikorski J."/>
            <person name="Spring S."/>
            <person name="Goker M."/>
            <person name="Detter J.C."/>
            <person name="Woyke T."/>
            <person name="Bristow J."/>
            <person name="Eisen J.A."/>
            <person name="Markowitz V."/>
            <person name="Hugenholtz P."/>
            <person name="Kyrpides N.C."/>
            <person name="Klenk H.P."/>
        </authorList>
    </citation>
    <scope>NUCLEOTIDE SEQUENCE [LARGE SCALE GENOMIC DNA]</scope>
    <source>
        <strain evidence="3">DSM 12680 / TGB-C1</strain>
    </source>
</reference>
<name>D7CKU8_SYNLT</name>
<feature type="transmembrane region" description="Helical" evidence="1">
    <location>
        <begin position="15"/>
        <end position="36"/>
    </location>
</feature>
<dbReference type="PANTHER" id="PTHR31446">
    <property type="entry name" value="ACID PHOSPHATASE/VANADIUM-DEPENDENT HALOPEROXIDASE-RELATED PROTEIN"/>
    <property type="match status" value="1"/>
</dbReference>
<gene>
    <name evidence="2" type="ordered locus">Slip_0549</name>
</gene>
<dbReference type="eggNOG" id="COG1963">
    <property type="taxonomic scope" value="Bacteria"/>
</dbReference>
<evidence type="ECO:0000313" key="2">
    <source>
        <dbReference type="EMBL" id="ADI01333.1"/>
    </source>
</evidence>
<organism evidence="2 3">
    <name type="scientific">Syntrophothermus lipocalidus (strain DSM 12680 / TGB-C1)</name>
    <dbReference type="NCBI Taxonomy" id="643648"/>
    <lineage>
        <taxon>Bacteria</taxon>
        <taxon>Bacillati</taxon>
        <taxon>Bacillota</taxon>
        <taxon>Clostridia</taxon>
        <taxon>Eubacteriales</taxon>
        <taxon>Syntrophomonadaceae</taxon>
        <taxon>Syntrophothermus</taxon>
    </lineage>
</organism>
<sequence length="173" mass="18988">MLGEFLRGWLTNHKLIVAPLTACGVTQLIKGVYMYLKERCWRWYWLFSDGGMPSAHSAMVVALVAGIGFTLGYNSDEFALALVFALIVLHDAMGVRRVAGKHSQILRQIVEKTEGADRPTDIPPYPVGHDPKEVLAGAVIGVVVAGLVFAKAPAAWQLARHIGRMPFHYHIGL</sequence>
<feature type="transmembrane region" description="Helical" evidence="1">
    <location>
        <begin position="57"/>
        <end position="73"/>
    </location>
</feature>
<dbReference type="OrthoDB" id="9792681at2"/>
<evidence type="ECO:0000256" key="1">
    <source>
        <dbReference type="SAM" id="Phobius"/>
    </source>
</evidence>
<accession>D7CKU8</accession>
<proteinExistence type="predicted"/>
<dbReference type="EMBL" id="CP002048">
    <property type="protein sequence ID" value="ADI01333.1"/>
    <property type="molecule type" value="Genomic_DNA"/>
</dbReference>
<evidence type="ECO:0000313" key="3">
    <source>
        <dbReference type="Proteomes" id="UP000000378"/>
    </source>
</evidence>
<dbReference type="STRING" id="643648.Slip_0549"/>
<dbReference type="InterPro" id="IPR003832">
    <property type="entry name" value="DUF212"/>
</dbReference>
<keyword evidence="1" id="KW-0472">Membrane</keyword>
<dbReference type="RefSeq" id="WP_013174735.1">
    <property type="nucleotide sequence ID" value="NC_014220.1"/>
</dbReference>
<reference evidence="3" key="1">
    <citation type="journal article" date="2010" name="Stand. Genomic Sci.">
        <title>Complete genome sequence of Syntrophothermus lipocalidus type strain (TGB-C1T).</title>
        <authorList>
            <consortium name="US DOE Joint Genome Institute (JGI-PGF)"/>
            <person name="Djao O."/>
            <person name="Zhang X."/>
            <person name="Lucas S."/>
            <person name="Lapidus A."/>
            <person name="Glavina Del Rio T."/>
            <person name="Nolan M."/>
            <person name="Tice H."/>
            <person name="Cheng J."/>
            <person name="Han C."/>
            <person name="Tapia R."/>
            <person name="Goodwin L."/>
            <person name="Pitluck S."/>
            <person name="Liolios K."/>
            <person name="Ivanova N."/>
            <person name="Mavromatis K."/>
            <person name="Mikhailova N."/>
            <person name="Ovchinnikova G."/>
            <person name="Pati A."/>
            <person name="Brambilla E."/>
            <person name="Chen A."/>
            <person name="Palaniappan K."/>
            <person name="Land M."/>
            <person name="Hauser L."/>
            <person name="Chang Y."/>
            <person name="Jeffries C."/>
            <person name="Rohde M."/>
            <person name="Sikorski J."/>
            <person name="Spring S."/>
            <person name="Goker M."/>
            <person name="Detter J."/>
            <person name="Woyke T."/>
            <person name="Bristow J."/>
            <person name="Eisen J."/>
            <person name="Markowitz V."/>
            <person name="Hugenholtz P."/>
            <person name="Kyrpides N."/>
            <person name="Klenk H."/>
        </authorList>
    </citation>
    <scope>NUCLEOTIDE SEQUENCE [LARGE SCALE GENOMIC DNA]</scope>
    <source>
        <strain evidence="3">DSM 12680 / TGB-C1</strain>
    </source>
</reference>
<dbReference type="HOGENOM" id="CLU_073969_1_1_9"/>
<dbReference type="Proteomes" id="UP000000378">
    <property type="component" value="Chromosome"/>
</dbReference>
<keyword evidence="1" id="KW-0812">Transmembrane</keyword>
<dbReference type="PANTHER" id="PTHR31446:SF29">
    <property type="entry name" value="ACID PHOSPHATASE_VANADIUM-DEPENDENT HALOPEROXIDASE-RELATED PROTEIN"/>
    <property type="match status" value="1"/>
</dbReference>
<keyword evidence="1" id="KW-1133">Transmembrane helix</keyword>
<dbReference type="AlphaFoldDB" id="D7CKU8"/>
<dbReference type="Pfam" id="PF02681">
    <property type="entry name" value="DUF212"/>
    <property type="match status" value="1"/>
</dbReference>